<protein>
    <submittedName>
        <fullName evidence="2">Uncharacterized protein</fullName>
    </submittedName>
</protein>
<feature type="region of interest" description="Disordered" evidence="1">
    <location>
        <begin position="1"/>
        <end position="23"/>
    </location>
</feature>
<evidence type="ECO:0000313" key="2">
    <source>
        <dbReference type="EMBL" id="THD21226.1"/>
    </source>
</evidence>
<gene>
    <name evidence="2" type="ORF">D915_008111</name>
</gene>
<evidence type="ECO:0000256" key="1">
    <source>
        <dbReference type="SAM" id="MobiDB-lite"/>
    </source>
</evidence>
<comment type="caution">
    <text evidence="2">The sequence shown here is derived from an EMBL/GenBank/DDBJ whole genome shotgun (WGS) entry which is preliminary data.</text>
</comment>
<reference evidence="2" key="1">
    <citation type="submission" date="2019-03" db="EMBL/GenBank/DDBJ databases">
        <title>Improved annotation for the trematode Fasciola hepatica.</title>
        <authorList>
            <person name="Choi Y.-J."/>
            <person name="Martin J."/>
            <person name="Mitreva M."/>
        </authorList>
    </citation>
    <scope>NUCLEOTIDE SEQUENCE [LARGE SCALE GENOMIC DNA]</scope>
</reference>
<keyword evidence="3" id="KW-1185">Reference proteome</keyword>
<sequence>MSETVGGLDSDSKTPKSQNSLVGKLSSKKWRICFGIDATNDENIELGTKRVVNFSQVQPKMQLAIFNKGNPSEPVPDTVMPNQFINRWRQAVTAKYFPEKIVAIIPPKSGRVKNGSRINRALRMIN</sequence>
<accession>A0A4E0R467</accession>
<name>A0A4E0R467_FASHE</name>
<evidence type="ECO:0000313" key="3">
    <source>
        <dbReference type="Proteomes" id="UP000230066"/>
    </source>
</evidence>
<dbReference type="EMBL" id="JXXN02003734">
    <property type="protein sequence ID" value="THD21226.1"/>
    <property type="molecule type" value="Genomic_DNA"/>
</dbReference>
<organism evidence="2 3">
    <name type="scientific">Fasciola hepatica</name>
    <name type="common">Liver fluke</name>
    <dbReference type="NCBI Taxonomy" id="6192"/>
    <lineage>
        <taxon>Eukaryota</taxon>
        <taxon>Metazoa</taxon>
        <taxon>Spiralia</taxon>
        <taxon>Lophotrochozoa</taxon>
        <taxon>Platyhelminthes</taxon>
        <taxon>Trematoda</taxon>
        <taxon>Digenea</taxon>
        <taxon>Plagiorchiida</taxon>
        <taxon>Echinostomata</taxon>
        <taxon>Echinostomatoidea</taxon>
        <taxon>Fasciolidae</taxon>
        <taxon>Fasciola</taxon>
    </lineage>
</organism>
<dbReference type="AlphaFoldDB" id="A0A4E0R467"/>
<dbReference type="Proteomes" id="UP000230066">
    <property type="component" value="Unassembled WGS sequence"/>
</dbReference>
<proteinExistence type="predicted"/>